<evidence type="ECO:0000256" key="1">
    <source>
        <dbReference type="SAM" id="SignalP"/>
    </source>
</evidence>
<dbReference type="PANTHER" id="PTHR36573:SF1">
    <property type="entry name" value="INTERMEMBRANE PHOSPHOLIPID TRANSPORT SYSTEM BINDING PROTEIN MLAC"/>
    <property type="match status" value="1"/>
</dbReference>
<feature type="chain" id="PRO_5030731867" evidence="1">
    <location>
        <begin position="25"/>
        <end position="207"/>
    </location>
</feature>
<organism evidence="2 3">
    <name type="scientific">Sphingosinicella soli</name>
    <dbReference type="NCBI Taxonomy" id="333708"/>
    <lineage>
        <taxon>Bacteria</taxon>
        <taxon>Pseudomonadati</taxon>
        <taxon>Pseudomonadota</taxon>
        <taxon>Alphaproteobacteria</taxon>
        <taxon>Sphingomonadales</taxon>
        <taxon>Sphingosinicellaceae</taxon>
        <taxon>Sphingosinicella</taxon>
    </lineage>
</organism>
<keyword evidence="1" id="KW-0732">Signal</keyword>
<comment type="caution">
    <text evidence="2">The sequence shown here is derived from an EMBL/GenBank/DDBJ whole genome shotgun (WGS) entry which is preliminary data.</text>
</comment>
<dbReference type="EMBL" id="JACHNZ010000001">
    <property type="protein sequence ID" value="MBB4630515.1"/>
    <property type="molecule type" value="Genomic_DNA"/>
</dbReference>
<reference evidence="2 3" key="1">
    <citation type="submission" date="2020-08" db="EMBL/GenBank/DDBJ databases">
        <title>Genomic Encyclopedia of Type Strains, Phase IV (KMG-IV): sequencing the most valuable type-strain genomes for metagenomic binning, comparative biology and taxonomic classification.</title>
        <authorList>
            <person name="Goeker M."/>
        </authorList>
    </citation>
    <scope>NUCLEOTIDE SEQUENCE [LARGE SCALE GENOMIC DNA]</scope>
    <source>
        <strain evidence="2 3">DSM 17328</strain>
    </source>
</reference>
<evidence type="ECO:0000313" key="3">
    <source>
        <dbReference type="Proteomes" id="UP000566324"/>
    </source>
</evidence>
<accession>A0A7W7F4L8</accession>
<gene>
    <name evidence="2" type="ORF">GGQ98_000116</name>
</gene>
<dbReference type="InterPro" id="IPR008869">
    <property type="entry name" value="MlaC/ttg2D"/>
</dbReference>
<feature type="signal peptide" evidence="1">
    <location>
        <begin position="1"/>
        <end position="24"/>
    </location>
</feature>
<evidence type="ECO:0000313" key="2">
    <source>
        <dbReference type="EMBL" id="MBB4630515.1"/>
    </source>
</evidence>
<dbReference type="Proteomes" id="UP000566324">
    <property type="component" value="Unassembled WGS sequence"/>
</dbReference>
<name>A0A7W7F4L8_9SPHN</name>
<dbReference type="RefSeq" id="WP_184063531.1">
    <property type="nucleotide sequence ID" value="NZ_JACHNZ010000001.1"/>
</dbReference>
<proteinExistence type="predicted"/>
<dbReference type="PANTHER" id="PTHR36573">
    <property type="entry name" value="INTERMEMBRANE PHOSPHOLIPID TRANSPORT SYSTEM BINDING PROTEIN MLAC"/>
    <property type="match status" value="1"/>
</dbReference>
<sequence length="207" mass="22792">MFIRAIALLLASATVAVPVTSAAAQTTAPADNGKAAGAFISDLAQRAYGVLRDKSNDKNEVRAKFRTLLKENFAVNDIGNRLIRRHVRTITKQQYQAYQAAFPNYVVDTYTDNLFEFADSEMKVVRTVPRGTRGTIDVYARVTRSNGAQPIDSIWTVKKNASGKYVVDNLTVAGVNLSLTQEADFTAYIQRNGFDGLIKFMTDKKAA</sequence>
<dbReference type="InterPro" id="IPR042245">
    <property type="entry name" value="Tgt2/MlaC_sf"/>
</dbReference>
<keyword evidence="3" id="KW-1185">Reference proteome</keyword>
<protein>
    <submittedName>
        <fullName evidence="2">Phospholipid transport system substrate-binding protein</fullName>
    </submittedName>
</protein>
<dbReference type="Gene3D" id="3.10.450.710">
    <property type="entry name" value="Tgt2/MlaC"/>
    <property type="match status" value="1"/>
</dbReference>
<dbReference type="Pfam" id="PF05494">
    <property type="entry name" value="MlaC"/>
    <property type="match status" value="1"/>
</dbReference>
<dbReference type="AlphaFoldDB" id="A0A7W7F4L8"/>